<gene>
    <name evidence="2" type="ORF">Poly30_52070</name>
</gene>
<name>A0A518EZZ6_9BACT</name>
<dbReference type="Proteomes" id="UP000320390">
    <property type="component" value="Chromosome"/>
</dbReference>
<dbReference type="SUPFAM" id="SSF49464">
    <property type="entry name" value="Carboxypeptidase regulatory domain-like"/>
    <property type="match status" value="1"/>
</dbReference>
<protein>
    <submittedName>
        <fullName evidence="2">Uncharacterized protein</fullName>
    </submittedName>
</protein>
<dbReference type="RefSeq" id="WP_145204383.1">
    <property type="nucleotide sequence ID" value="NZ_CP036434.1"/>
</dbReference>
<feature type="region of interest" description="Disordered" evidence="1">
    <location>
        <begin position="72"/>
        <end position="93"/>
    </location>
</feature>
<evidence type="ECO:0000313" key="3">
    <source>
        <dbReference type="Proteomes" id="UP000320390"/>
    </source>
</evidence>
<accession>A0A518EZZ6</accession>
<proteinExistence type="predicted"/>
<evidence type="ECO:0000256" key="1">
    <source>
        <dbReference type="SAM" id="MobiDB-lite"/>
    </source>
</evidence>
<organism evidence="2 3">
    <name type="scientific">Saltatorellus ferox</name>
    <dbReference type="NCBI Taxonomy" id="2528018"/>
    <lineage>
        <taxon>Bacteria</taxon>
        <taxon>Pseudomonadati</taxon>
        <taxon>Planctomycetota</taxon>
        <taxon>Planctomycetia</taxon>
        <taxon>Planctomycetia incertae sedis</taxon>
        <taxon>Saltatorellus</taxon>
    </lineage>
</organism>
<keyword evidence="3" id="KW-1185">Reference proteome</keyword>
<reference evidence="2 3" key="1">
    <citation type="submission" date="2019-02" db="EMBL/GenBank/DDBJ databases">
        <title>Deep-cultivation of Planctomycetes and their phenomic and genomic characterization uncovers novel biology.</title>
        <authorList>
            <person name="Wiegand S."/>
            <person name="Jogler M."/>
            <person name="Boedeker C."/>
            <person name="Pinto D."/>
            <person name="Vollmers J."/>
            <person name="Rivas-Marin E."/>
            <person name="Kohn T."/>
            <person name="Peeters S.H."/>
            <person name="Heuer A."/>
            <person name="Rast P."/>
            <person name="Oberbeckmann S."/>
            <person name="Bunk B."/>
            <person name="Jeske O."/>
            <person name="Meyerdierks A."/>
            <person name="Storesund J.E."/>
            <person name="Kallscheuer N."/>
            <person name="Luecker S."/>
            <person name="Lage O.M."/>
            <person name="Pohl T."/>
            <person name="Merkel B.J."/>
            <person name="Hornburger P."/>
            <person name="Mueller R.-W."/>
            <person name="Bruemmer F."/>
            <person name="Labrenz M."/>
            <person name="Spormann A.M."/>
            <person name="Op den Camp H."/>
            <person name="Overmann J."/>
            <person name="Amann R."/>
            <person name="Jetten M.S.M."/>
            <person name="Mascher T."/>
            <person name="Medema M.H."/>
            <person name="Devos D.P."/>
            <person name="Kaster A.-K."/>
            <person name="Ovreas L."/>
            <person name="Rohde M."/>
            <person name="Galperin M.Y."/>
            <person name="Jogler C."/>
        </authorList>
    </citation>
    <scope>NUCLEOTIDE SEQUENCE [LARGE SCALE GENOMIC DNA]</scope>
    <source>
        <strain evidence="2 3">Poly30</strain>
    </source>
</reference>
<dbReference type="InterPro" id="IPR008969">
    <property type="entry name" value="CarboxyPept-like_regulatory"/>
</dbReference>
<evidence type="ECO:0000313" key="2">
    <source>
        <dbReference type="EMBL" id="QDV09649.1"/>
    </source>
</evidence>
<dbReference type="OrthoDB" id="9800887at2"/>
<sequence>MGVVSPAPWRAWLTAAAAAVVTFLVVRALLPDREQAAPAALRPEAARSDNASVLEADAPLVAPPRSLTIASASESAVVPEESASHRPESEPLTNRAAAAVEAQGGPLEPRSALLYGKVVDARAVALGSVLVHLRTPDGSMISTRSDAAGRYALGPLAIGSWTVTPYAEGRHCPVLKVEIDGDTGFLRRDLVLPAQQAVRILVVTRGGEPAVPILREAGLFSDPAALAPVATLERPGEMIGLEQEDLWQPLGVGTVVSWQSSDAERDPAEFVRLAIHESGPTWISLVSHHCVLATRRVTEEVEEVRFVVDPDELRALRGTVQATIVDAETGAPLSARVALDTWAHFDERSALDNDPSTGASSLEDVPPGPLWWTARAEGRADFFREVVLPKGGLLDLGVIRLQRPVALAGSVRDADGQPIESVFRLGTLDATTGAVAAIEGRRFASDPDGRFRIEGLAPTQYVLQVAGVPARPPRPFDPRLRSAPMTVDARSGDVEELRLTVTATTHVTFPTGKLEEPWPFLEAIDENGLAADTTWVGRWFAESWIDLLPGDYALRIRMGDGSVLQRELTVGAEPLQFDLNLAVDAGAPAPR</sequence>
<feature type="compositionally biased region" description="Low complexity" evidence="1">
    <location>
        <begin position="72"/>
        <end position="81"/>
    </location>
</feature>
<dbReference type="AlphaFoldDB" id="A0A518EZZ6"/>
<dbReference type="EMBL" id="CP036434">
    <property type="protein sequence ID" value="QDV09649.1"/>
    <property type="molecule type" value="Genomic_DNA"/>
</dbReference>